<evidence type="ECO:0000256" key="3">
    <source>
        <dbReference type="ARBA" id="ARBA00012438"/>
    </source>
</evidence>
<accession>A0ABP8PT60</accession>
<protein>
    <recommendedName>
        <fullName evidence="3">histidine kinase</fullName>
        <ecNumber evidence="3">2.7.13.3</ecNumber>
    </recommendedName>
</protein>
<sequence length="607" mass="64700">MSDLPKQHSVPSDLRRTRPPLALGILVAISCVGAETLLADLLKQITPVRSLNILYLLGIVLVAAVWGRWLGLATATVSALAFNYFLIPPTGSLTFMAQDWAVLACFLAGTLLAGSIFRLARSLAVEVDARAEADLSADLCRILLHAPDVKTAQPEAARRLARALKLPYAEIRRGASPDDENHMAFPLHDHGVPVCSLLVPTGLPRSTLRRLRERVVPSIEVLLQAARERQRVTNEQAALRRLATLVAHGAPPEEIFGAVARELGHILEVRHTAVVRYEPDATRTEVGVWNSGQVATLPLGSPVPLEKGTVSELVARTKAPGRIDTTQATAGSLGTGPLLTMYRDVGMKYAVGCPVTVGGHLWGAVVAGSTAEPLPDDTEKRMLDFTDLVAAAIANADSHAKLQASRARVLAAADATRRLIERDLHDGTQQRLVAVMLELRAMEAMPPTDPEEFKRLLSGATHTLNEALEDLQGIARGLHPALLSRRGLVPAIKALARCSAVPVELNMCADRQLAERSEVTAYHAVSEALTNAAKHADASVVHVDLSVKDATIWLSIRDDGKGGADPGHGSGLLSITDRVEALGGSLQITSPIGGGTSLLAEIPITDM</sequence>
<dbReference type="InterPro" id="IPR050482">
    <property type="entry name" value="Sensor_HK_TwoCompSys"/>
</dbReference>
<keyword evidence="5" id="KW-0808">Transferase</keyword>
<evidence type="ECO:0000256" key="7">
    <source>
        <dbReference type="ARBA" id="ARBA00022741"/>
    </source>
</evidence>
<dbReference type="InterPro" id="IPR011712">
    <property type="entry name" value="Sig_transdc_His_kin_sub3_dim/P"/>
</dbReference>
<dbReference type="Pfam" id="PF02518">
    <property type="entry name" value="HATPase_c"/>
    <property type="match status" value="1"/>
</dbReference>
<evidence type="ECO:0000256" key="9">
    <source>
        <dbReference type="ARBA" id="ARBA00022840"/>
    </source>
</evidence>
<keyword evidence="10 13" id="KW-1133">Transmembrane helix</keyword>
<evidence type="ECO:0000256" key="12">
    <source>
        <dbReference type="ARBA" id="ARBA00023136"/>
    </source>
</evidence>
<feature type="transmembrane region" description="Helical" evidence="13">
    <location>
        <begin position="54"/>
        <end position="80"/>
    </location>
</feature>
<dbReference type="Gene3D" id="1.20.120.620">
    <property type="entry name" value="Backbone structure of the membrane domain of e. Coli histidine kinase receptor kdpd"/>
    <property type="match status" value="1"/>
</dbReference>
<dbReference type="PANTHER" id="PTHR24421:SF10">
    <property type="entry name" value="NITRATE_NITRITE SENSOR PROTEIN NARQ"/>
    <property type="match status" value="1"/>
</dbReference>
<evidence type="ECO:0000256" key="10">
    <source>
        <dbReference type="ARBA" id="ARBA00022989"/>
    </source>
</evidence>
<dbReference type="InterPro" id="IPR003594">
    <property type="entry name" value="HATPase_dom"/>
</dbReference>
<dbReference type="Pfam" id="PF01590">
    <property type="entry name" value="GAF"/>
    <property type="match status" value="1"/>
</dbReference>
<evidence type="ECO:0000313" key="16">
    <source>
        <dbReference type="EMBL" id="GAA4491471.1"/>
    </source>
</evidence>
<feature type="transmembrane region" description="Helical" evidence="13">
    <location>
        <begin position="100"/>
        <end position="120"/>
    </location>
</feature>
<keyword evidence="17" id="KW-1185">Reference proteome</keyword>
<dbReference type="Gene3D" id="3.30.565.10">
    <property type="entry name" value="Histidine kinase-like ATPase, C-terminal domain"/>
    <property type="match status" value="1"/>
</dbReference>
<keyword evidence="11" id="KW-0902">Two-component regulatory system</keyword>
<evidence type="ECO:0000256" key="1">
    <source>
        <dbReference type="ARBA" id="ARBA00000085"/>
    </source>
</evidence>
<dbReference type="SMART" id="SM00387">
    <property type="entry name" value="HATPase_c"/>
    <property type="match status" value="1"/>
</dbReference>
<keyword evidence="4" id="KW-0597">Phosphoprotein</keyword>
<dbReference type="Gene3D" id="3.30.450.40">
    <property type="match status" value="1"/>
</dbReference>
<dbReference type="Proteomes" id="UP001500503">
    <property type="component" value="Unassembled WGS sequence"/>
</dbReference>
<evidence type="ECO:0000256" key="8">
    <source>
        <dbReference type="ARBA" id="ARBA00022777"/>
    </source>
</evidence>
<dbReference type="SUPFAM" id="SSF55781">
    <property type="entry name" value="GAF domain-like"/>
    <property type="match status" value="1"/>
</dbReference>
<evidence type="ECO:0000313" key="17">
    <source>
        <dbReference type="Proteomes" id="UP001500503"/>
    </source>
</evidence>
<evidence type="ECO:0000256" key="13">
    <source>
        <dbReference type="SAM" id="Phobius"/>
    </source>
</evidence>
<keyword evidence="12 13" id="KW-0472">Membrane</keyword>
<name>A0ABP8PT60_9ACTN</name>
<evidence type="ECO:0000256" key="6">
    <source>
        <dbReference type="ARBA" id="ARBA00022692"/>
    </source>
</evidence>
<feature type="transmembrane region" description="Helical" evidence="13">
    <location>
        <begin position="20"/>
        <end position="42"/>
    </location>
</feature>
<dbReference type="InterPro" id="IPR036890">
    <property type="entry name" value="HATPase_C_sf"/>
</dbReference>
<dbReference type="EC" id="2.7.13.3" evidence="3"/>
<dbReference type="SUPFAM" id="SSF55874">
    <property type="entry name" value="ATPase domain of HSP90 chaperone/DNA topoisomerase II/histidine kinase"/>
    <property type="match status" value="1"/>
</dbReference>
<dbReference type="InterPro" id="IPR025201">
    <property type="entry name" value="KdpD_TM"/>
</dbReference>
<dbReference type="SMART" id="SM00065">
    <property type="entry name" value="GAF"/>
    <property type="match status" value="1"/>
</dbReference>
<evidence type="ECO:0000256" key="2">
    <source>
        <dbReference type="ARBA" id="ARBA00004141"/>
    </source>
</evidence>
<dbReference type="InterPro" id="IPR038318">
    <property type="entry name" value="KdpD_sf"/>
</dbReference>
<comment type="caution">
    <text evidence="16">The sequence shown here is derived from an EMBL/GenBank/DDBJ whole genome shotgun (WGS) entry which is preliminary data.</text>
</comment>
<keyword evidence="6 13" id="KW-0812">Transmembrane</keyword>
<feature type="domain" description="GAF" evidence="14">
    <location>
        <begin position="251"/>
        <end position="403"/>
    </location>
</feature>
<dbReference type="EMBL" id="BAABHF010000016">
    <property type="protein sequence ID" value="GAA4491471.1"/>
    <property type="molecule type" value="Genomic_DNA"/>
</dbReference>
<dbReference type="Pfam" id="PF07730">
    <property type="entry name" value="HisKA_3"/>
    <property type="match status" value="1"/>
</dbReference>
<comment type="catalytic activity">
    <reaction evidence="1">
        <text>ATP + protein L-histidine = ADP + protein N-phospho-L-histidine.</text>
        <dbReference type="EC" id="2.7.13.3"/>
    </reaction>
</comment>
<dbReference type="Pfam" id="PF13493">
    <property type="entry name" value="DUF4118"/>
    <property type="match status" value="1"/>
</dbReference>
<gene>
    <name evidence="16" type="ORF">GCM10023191_025520</name>
</gene>
<evidence type="ECO:0000256" key="4">
    <source>
        <dbReference type="ARBA" id="ARBA00022553"/>
    </source>
</evidence>
<proteinExistence type="predicted"/>
<dbReference type="PANTHER" id="PTHR24421">
    <property type="entry name" value="NITRATE/NITRITE SENSOR PROTEIN NARX-RELATED"/>
    <property type="match status" value="1"/>
</dbReference>
<comment type="subcellular location">
    <subcellularLocation>
        <location evidence="2">Membrane</location>
        <topology evidence="2">Multi-pass membrane protein</topology>
    </subcellularLocation>
</comment>
<reference evidence="17" key="1">
    <citation type="journal article" date="2019" name="Int. J. Syst. Evol. Microbiol.">
        <title>The Global Catalogue of Microorganisms (GCM) 10K type strain sequencing project: providing services to taxonomists for standard genome sequencing and annotation.</title>
        <authorList>
            <consortium name="The Broad Institute Genomics Platform"/>
            <consortium name="The Broad Institute Genome Sequencing Center for Infectious Disease"/>
            <person name="Wu L."/>
            <person name="Ma J."/>
        </authorList>
    </citation>
    <scope>NUCLEOTIDE SEQUENCE [LARGE SCALE GENOMIC DNA]</scope>
    <source>
        <strain evidence="17">JCM 17933</strain>
    </source>
</reference>
<dbReference type="Gene3D" id="1.20.5.1930">
    <property type="match status" value="1"/>
</dbReference>
<dbReference type="PROSITE" id="PS51257">
    <property type="entry name" value="PROKAR_LIPOPROTEIN"/>
    <property type="match status" value="1"/>
</dbReference>
<feature type="domain" description="Histidine kinase/HSP90-like ATPase" evidence="15">
    <location>
        <begin position="516"/>
        <end position="606"/>
    </location>
</feature>
<keyword evidence="8" id="KW-0418">Kinase</keyword>
<evidence type="ECO:0000256" key="11">
    <source>
        <dbReference type="ARBA" id="ARBA00023012"/>
    </source>
</evidence>
<keyword evidence="7" id="KW-0547">Nucleotide-binding</keyword>
<dbReference type="InterPro" id="IPR003018">
    <property type="entry name" value="GAF"/>
</dbReference>
<organism evidence="16 17">
    <name type="scientific">Actinoallomurus oryzae</name>
    <dbReference type="NCBI Taxonomy" id="502180"/>
    <lineage>
        <taxon>Bacteria</taxon>
        <taxon>Bacillati</taxon>
        <taxon>Actinomycetota</taxon>
        <taxon>Actinomycetes</taxon>
        <taxon>Streptosporangiales</taxon>
        <taxon>Thermomonosporaceae</taxon>
        <taxon>Actinoallomurus</taxon>
    </lineage>
</organism>
<dbReference type="CDD" id="cd16917">
    <property type="entry name" value="HATPase_UhpB-NarQ-NarX-like"/>
    <property type="match status" value="1"/>
</dbReference>
<evidence type="ECO:0000256" key="5">
    <source>
        <dbReference type="ARBA" id="ARBA00022679"/>
    </source>
</evidence>
<keyword evidence="9" id="KW-0067">ATP-binding</keyword>
<evidence type="ECO:0000259" key="14">
    <source>
        <dbReference type="SMART" id="SM00065"/>
    </source>
</evidence>
<dbReference type="InterPro" id="IPR029016">
    <property type="entry name" value="GAF-like_dom_sf"/>
</dbReference>
<evidence type="ECO:0000259" key="15">
    <source>
        <dbReference type="SMART" id="SM00387"/>
    </source>
</evidence>